<evidence type="ECO:0000256" key="7">
    <source>
        <dbReference type="PROSITE-ProRule" id="PRU00339"/>
    </source>
</evidence>
<comment type="function">
    <text evidence="6">Axonemal protein which is implicated in axonemal and/or peri-axonemal structure assembly and regulates flagellum assembly and beating and therefore sperm motility.</text>
</comment>
<evidence type="ECO:0000256" key="1">
    <source>
        <dbReference type="ARBA" id="ARBA00004496"/>
    </source>
</evidence>
<dbReference type="GO" id="GO:0005929">
    <property type="term" value="C:cilium"/>
    <property type="evidence" value="ECO:0007669"/>
    <property type="project" value="TreeGrafter"/>
</dbReference>
<dbReference type="SUPFAM" id="SSF48452">
    <property type="entry name" value="TPR-like"/>
    <property type="match status" value="1"/>
</dbReference>
<dbReference type="GO" id="GO:0005737">
    <property type="term" value="C:cytoplasm"/>
    <property type="evidence" value="ECO:0007669"/>
    <property type="project" value="UniProtKB-SubCell"/>
</dbReference>
<keyword evidence="4 7" id="KW-0802">TPR repeat</keyword>
<dbReference type="EnsemblMetazoa" id="ASIC004988-RA">
    <property type="protein sequence ID" value="ASIC004988-PA"/>
    <property type="gene ID" value="ASIC004988"/>
</dbReference>
<keyword evidence="3" id="KW-0677">Repeat</keyword>
<dbReference type="EMBL" id="ATLV01013369">
    <property type="status" value="NOT_ANNOTATED_CDS"/>
    <property type="molecule type" value="Genomic_DNA"/>
</dbReference>
<evidence type="ECO:0000256" key="2">
    <source>
        <dbReference type="ARBA" id="ARBA00022490"/>
    </source>
</evidence>
<dbReference type="AlphaFoldDB" id="A0A084VIM6"/>
<accession>A0A084VIM6</accession>
<dbReference type="VEuPathDB" id="VectorBase:ASIC004988"/>
<sequence length="432" mass="49890">MSSQDLIRPGLTTPFTGHLAQIKLRLRKKVPKLTANDVRRARIPYYEAIASELYEEGCVNAAFLVLHLIEYEDQYVQPTSDPAVEDHRLRHSRSLLDFFRESLATAEANMQLERFDSEVSELLAIARNLTRDSEKHWLARQFFLIALDRCIDCSPDGRIKWDALVRYYYAEFLIKQRNHLEAMKMLEHATTSLEKAKMEETLTTLDENGERLIVAISTLLFDVNRQLAEDCKTATAWIREQYIRDAHKAALKTLKPSIMAEAFFAYGRFLFSKRQYREALEKYNQAFQQAELDGGKEELLCSVTLARAATYHRLRQPMKCEAMLQLVDRRTRSEQVPVSSLCRADYYYTAATLELEDDPSEPERIEWLADRLRQAANTFRHFGREDKTIAARCLEALVRGEQSFGEYATELLPAAASTSDDALFRVIDWVGF</sequence>
<comment type="subcellular location">
    <subcellularLocation>
        <location evidence="1">Cytoplasm</location>
    </subcellularLocation>
</comment>
<dbReference type="PANTHER" id="PTHR46630">
    <property type="entry name" value="TETRATRICOPEPTIDE REPEAT PROTEIN 29"/>
    <property type="match status" value="1"/>
</dbReference>
<reference evidence="8 10" key="1">
    <citation type="journal article" date="2014" name="BMC Genomics">
        <title>Genome sequence of Anopheles sinensis provides insight into genetics basis of mosquito competence for malaria parasites.</title>
        <authorList>
            <person name="Zhou D."/>
            <person name="Zhang D."/>
            <person name="Ding G."/>
            <person name="Shi L."/>
            <person name="Hou Q."/>
            <person name="Ye Y."/>
            <person name="Xu Y."/>
            <person name="Zhou H."/>
            <person name="Xiong C."/>
            <person name="Li S."/>
            <person name="Yu J."/>
            <person name="Hong S."/>
            <person name="Yu X."/>
            <person name="Zou P."/>
            <person name="Chen C."/>
            <person name="Chang X."/>
            <person name="Wang W."/>
            <person name="Lv Y."/>
            <person name="Sun Y."/>
            <person name="Ma L."/>
            <person name="Shen B."/>
            <person name="Zhu C."/>
        </authorList>
    </citation>
    <scope>NUCLEOTIDE SEQUENCE [LARGE SCALE GENOMIC DNA]</scope>
</reference>
<dbReference type="PROSITE" id="PS50005">
    <property type="entry name" value="TPR"/>
    <property type="match status" value="1"/>
</dbReference>
<dbReference type="EMBL" id="KE524854">
    <property type="protein sequence ID" value="KFB37820.1"/>
    <property type="molecule type" value="Genomic_DNA"/>
</dbReference>
<feature type="repeat" description="TPR" evidence="7">
    <location>
        <begin position="260"/>
        <end position="293"/>
    </location>
</feature>
<proteinExistence type="predicted"/>
<dbReference type="InterPro" id="IPR019734">
    <property type="entry name" value="TPR_rpt"/>
</dbReference>
<evidence type="ECO:0000256" key="3">
    <source>
        <dbReference type="ARBA" id="ARBA00022737"/>
    </source>
</evidence>
<dbReference type="Gene3D" id="1.25.40.10">
    <property type="entry name" value="Tetratricopeptide repeat domain"/>
    <property type="match status" value="1"/>
</dbReference>
<dbReference type="STRING" id="74873.A0A084VIM6"/>
<keyword evidence="10" id="KW-1185">Reference proteome</keyword>
<dbReference type="InterPro" id="IPR051476">
    <property type="entry name" value="Bac_ResReg_Asp_Phosphatase"/>
</dbReference>
<dbReference type="Proteomes" id="UP000030765">
    <property type="component" value="Unassembled WGS sequence"/>
</dbReference>
<evidence type="ECO:0000256" key="5">
    <source>
        <dbReference type="ARBA" id="ARBA00040665"/>
    </source>
</evidence>
<name>A0A084VIM6_ANOSI</name>
<dbReference type="InterPro" id="IPR011990">
    <property type="entry name" value="TPR-like_helical_dom_sf"/>
</dbReference>
<gene>
    <name evidence="8" type="ORF">ZHAS_00004988</name>
</gene>
<dbReference type="VEuPathDB" id="VectorBase:ASIS022171"/>
<dbReference type="PANTHER" id="PTHR46630:SF1">
    <property type="entry name" value="TETRATRICOPEPTIDE REPEAT PROTEIN 29"/>
    <property type="match status" value="1"/>
</dbReference>
<organism evidence="8">
    <name type="scientific">Anopheles sinensis</name>
    <name type="common">Mosquito</name>
    <dbReference type="NCBI Taxonomy" id="74873"/>
    <lineage>
        <taxon>Eukaryota</taxon>
        <taxon>Metazoa</taxon>
        <taxon>Ecdysozoa</taxon>
        <taxon>Arthropoda</taxon>
        <taxon>Hexapoda</taxon>
        <taxon>Insecta</taxon>
        <taxon>Pterygota</taxon>
        <taxon>Neoptera</taxon>
        <taxon>Endopterygota</taxon>
        <taxon>Diptera</taxon>
        <taxon>Nematocera</taxon>
        <taxon>Culicoidea</taxon>
        <taxon>Culicidae</taxon>
        <taxon>Anophelinae</taxon>
        <taxon>Anopheles</taxon>
    </lineage>
</organism>
<keyword evidence="2" id="KW-0963">Cytoplasm</keyword>
<dbReference type="OrthoDB" id="7594656at2759"/>
<evidence type="ECO:0000256" key="4">
    <source>
        <dbReference type="ARBA" id="ARBA00022803"/>
    </source>
</evidence>
<reference evidence="9" key="2">
    <citation type="submission" date="2020-05" db="UniProtKB">
        <authorList>
            <consortium name="EnsemblMetazoa"/>
        </authorList>
    </citation>
    <scope>IDENTIFICATION</scope>
</reference>
<evidence type="ECO:0000313" key="9">
    <source>
        <dbReference type="EnsemblMetazoa" id="ASIC004988-PA"/>
    </source>
</evidence>
<dbReference type="GO" id="GO:0003341">
    <property type="term" value="P:cilium movement"/>
    <property type="evidence" value="ECO:0007669"/>
    <property type="project" value="TreeGrafter"/>
</dbReference>
<protein>
    <recommendedName>
        <fullName evidence="5">Tetratricopeptide repeat protein 29</fullName>
    </recommendedName>
</protein>
<evidence type="ECO:0000313" key="8">
    <source>
        <dbReference type="EMBL" id="KFB37820.1"/>
    </source>
</evidence>
<evidence type="ECO:0000256" key="6">
    <source>
        <dbReference type="ARBA" id="ARBA00044739"/>
    </source>
</evidence>
<evidence type="ECO:0000313" key="10">
    <source>
        <dbReference type="Proteomes" id="UP000030765"/>
    </source>
</evidence>
<dbReference type="OMA" id="QYIRDAH"/>